<evidence type="ECO:0000256" key="9">
    <source>
        <dbReference type="SAM" id="Phobius"/>
    </source>
</evidence>
<feature type="transmembrane region" description="Helical" evidence="9">
    <location>
        <begin position="182"/>
        <end position="205"/>
    </location>
</feature>
<evidence type="ECO:0000256" key="8">
    <source>
        <dbReference type="RuleBase" id="RU362091"/>
    </source>
</evidence>
<feature type="transmembrane region" description="Helical" evidence="9">
    <location>
        <begin position="419"/>
        <end position="437"/>
    </location>
</feature>
<feature type="transmembrane region" description="Helical" evidence="9">
    <location>
        <begin position="270"/>
        <end position="292"/>
    </location>
</feature>
<dbReference type="AlphaFoldDB" id="A0A3A6QMK8"/>
<dbReference type="InterPro" id="IPR050277">
    <property type="entry name" value="Sodium:Solute_Symporter"/>
</dbReference>
<feature type="transmembrane region" description="Helical" evidence="9">
    <location>
        <begin position="304"/>
        <end position="323"/>
    </location>
</feature>
<dbReference type="OrthoDB" id="9814523at2"/>
<dbReference type="GO" id="GO:0015293">
    <property type="term" value="F:symporter activity"/>
    <property type="evidence" value="ECO:0007669"/>
    <property type="project" value="UniProtKB-KW"/>
</dbReference>
<dbReference type="PANTHER" id="PTHR48086:SF7">
    <property type="entry name" value="SODIUM-SOLUTE SYMPORTER-RELATED"/>
    <property type="match status" value="1"/>
</dbReference>
<evidence type="ECO:0000256" key="1">
    <source>
        <dbReference type="ARBA" id="ARBA00004141"/>
    </source>
</evidence>
<dbReference type="GO" id="GO:0005886">
    <property type="term" value="C:plasma membrane"/>
    <property type="evidence" value="ECO:0007669"/>
    <property type="project" value="TreeGrafter"/>
</dbReference>
<comment type="similarity">
    <text evidence="2 8">Belongs to the sodium:solute symporter (SSF) (TC 2.A.21) family.</text>
</comment>
<keyword evidence="4 9" id="KW-0812">Transmembrane</keyword>
<dbReference type="InterPro" id="IPR038377">
    <property type="entry name" value="Na/Glc_symporter_sf"/>
</dbReference>
<dbReference type="InterPro" id="IPR001734">
    <property type="entry name" value="Na/solute_symporter"/>
</dbReference>
<reference evidence="10 11" key="1">
    <citation type="submission" date="2018-08" db="EMBL/GenBank/DDBJ databases">
        <title>Vibrio isolated from the Eastern China Marginal Seas.</title>
        <authorList>
            <person name="Li Y."/>
        </authorList>
    </citation>
    <scope>NUCLEOTIDE SEQUENCE [LARGE SCALE GENOMIC DNA]</scope>
    <source>
        <strain evidence="10 11">BEI233</strain>
    </source>
</reference>
<dbReference type="Gene3D" id="1.20.1730.10">
    <property type="entry name" value="Sodium/glucose cotransporter"/>
    <property type="match status" value="1"/>
</dbReference>
<keyword evidence="3" id="KW-0813">Transport</keyword>
<evidence type="ECO:0000256" key="5">
    <source>
        <dbReference type="ARBA" id="ARBA00022847"/>
    </source>
</evidence>
<dbReference type="PROSITE" id="PS50283">
    <property type="entry name" value="NA_SOLUT_SYMP_3"/>
    <property type="match status" value="1"/>
</dbReference>
<feature type="transmembrane region" description="Helical" evidence="9">
    <location>
        <begin position="150"/>
        <end position="175"/>
    </location>
</feature>
<dbReference type="EMBL" id="QVMU01000016">
    <property type="protein sequence ID" value="RJX69395.1"/>
    <property type="molecule type" value="Genomic_DNA"/>
</dbReference>
<accession>A0A3A6QMK8</accession>
<dbReference type="PANTHER" id="PTHR48086">
    <property type="entry name" value="SODIUM/PROLINE SYMPORTER-RELATED"/>
    <property type="match status" value="1"/>
</dbReference>
<comment type="caution">
    <text evidence="10">The sequence shown here is derived from an EMBL/GenBank/DDBJ whole genome shotgun (WGS) entry which is preliminary data.</text>
</comment>
<keyword evidence="6 9" id="KW-1133">Transmembrane helix</keyword>
<evidence type="ECO:0000256" key="3">
    <source>
        <dbReference type="ARBA" id="ARBA00022448"/>
    </source>
</evidence>
<dbReference type="Proteomes" id="UP000273252">
    <property type="component" value="Unassembled WGS sequence"/>
</dbReference>
<evidence type="ECO:0000313" key="10">
    <source>
        <dbReference type="EMBL" id="RJX69395.1"/>
    </source>
</evidence>
<keyword evidence="7 9" id="KW-0472">Membrane</keyword>
<keyword evidence="11" id="KW-1185">Reference proteome</keyword>
<feature type="transmembrane region" description="Helical" evidence="9">
    <location>
        <begin position="233"/>
        <end position="250"/>
    </location>
</feature>
<evidence type="ECO:0000256" key="7">
    <source>
        <dbReference type="ARBA" id="ARBA00023136"/>
    </source>
</evidence>
<evidence type="ECO:0000256" key="2">
    <source>
        <dbReference type="ARBA" id="ARBA00006434"/>
    </source>
</evidence>
<feature type="transmembrane region" description="Helical" evidence="9">
    <location>
        <begin position="50"/>
        <end position="75"/>
    </location>
</feature>
<evidence type="ECO:0000256" key="4">
    <source>
        <dbReference type="ARBA" id="ARBA00022692"/>
    </source>
</evidence>
<feature type="transmembrane region" description="Helical" evidence="9">
    <location>
        <begin position="123"/>
        <end position="144"/>
    </location>
</feature>
<comment type="subcellular location">
    <subcellularLocation>
        <location evidence="1">Membrane</location>
        <topology evidence="1">Multi-pass membrane protein</topology>
    </subcellularLocation>
</comment>
<feature type="transmembrane region" description="Helical" evidence="9">
    <location>
        <begin position="12"/>
        <end position="30"/>
    </location>
</feature>
<dbReference type="CDD" id="cd10322">
    <property type="entry name" value="SLC5sbd"/>
    <property type="match status" value="1"/>
</dbReference>
<evidence type="ECO:0000313" key="11">
    <source>
        <dbReference type="Proteomes" id="UP000273252"/>
    </source>
</evidence>
<name>A0A3A6QMK8_9VIBR</name>
<sequence length="494" mass="52312">MELSMDNKTLLLLCFAAYIVLMFVISHITAGKNKNKTGEDFNLAGRSVPLLLIVGSAVATQVGTGSSMGATGFAYTNGWAAVLYGLGMAIGISLCGKLFAHTRTWEVNTMSEEIGVYYEGNKWVMNLVTIGMYLASVGWLGAHIVGGGMYLAWLTEIDVTMARLIVGVIVALFVLKDGYGGVTWIASAQAVILFVGFVILAIASFNTVGGFEGLKAAAPEGAYSFLGLEKLNPIHAISIVFAEIMAILAVPSFRQRIYSSSDENSLKKGFYITGVISLTFCFIPPILGMTAYAHNPNLSQVNYAFPYLAMTVLPLWLGAVALISGLSATMSSAAGDASAAMNIMANDVYKLVYGHAPREDRVVSLSKIAVSISILAALIGTLTAEDILSYITSMVGLLITGQAIAGVMGRLWPRATWQGAIAAIAGGVVGSLVFQYVPAMNELFGYAVFPSMIFATAGGIIVSLVTPAKTMSEEDALKMIKAQRNSQELESQTA</sequence>
<feature type="transmembrane region" description="Helical" evidence="9">
    <location>
        <begin position="387"/>
        <end position="407"/>
    </location>
</feature>
<organism evidence="10 11">
    <name type="scientific">Vibrio sinensis</name>
    <dbReference type="NCBI Taxonomy" id="2302434"/>
    <lineage>
        <taxon>Bacteria</taxon>
        <taxon>Pseudomonadati</taxon>
        <taxon>Pseudomonadota</taxon>
        <taxon>Gammaproteobacteria</taxon>
        <taxon>Vibrionales</taxon>
        <taxon>Vibrionaceae</taxon>
        <taxon>Vibrio</taxon>
    </lineage>
</organism>
<feature type="transmembrane region" description="Helical" evidence="9">
    <location>
        <begin position="443"/>
        <end position="465"/>
    </location>
</feature>
<feature type="transmembrane region" description="Helical" evidence="9">
    <location>
        <begin position="81"/>
        <end position="102"/>
    </location>
</feature>
<feature type="transmembrane region" description="Helical" evidence="9">
    <location>
        <begin position="362"/>
        <end position="381"/>
    </location>
</feature>
<keyword evidence="5" id="KW-0769">Symport</keyword>
<evidence type="ECO:0000256" key="6">
    <source>
        <dbReference type="ARBA" id="ARBA00022989"/>
    </source>
</evidence>
<proteinExistence type="inferred from homology"/>
<gene>
    <name evidence="10" type="ORF">DZ860_15530</name>
</gene>
<protein>
    <submittedName>
        <fullName evidence="10">Sodium:solute symporter family protein</fullName>
    </submittedName>
</protein>
<dbReference type="Pfam" id="PF00474">
    <property type="entry name" value="SSF"/>
    <property type="match status" value="1"/>
</dbReference>